<feature type="region of interest" description="Disordered" evidence="1">
    <location>
        <begin position="1"/>
        <end position="48"/>
    </location>
</feature>
<sequence length="140" mass="15815">MKKRDTIRRINGHDKKKNGKWRAQETGHRAAHCHGGTINTGEDKANGAELISKDRSKELSKVKKKKRRLKMVTSLQLTNGVGLRKKDLSWRLGQCRKDQPLVDETVAETSTTKIPNLVRARHGAPKHSHTVSALILNKKR</sequence>
<name>A0A7J8IZI2_MOLMO</name>
<proteinExistence type="predicted"/>
<dbReference type="AlphaFoldDB" id="A0A7J8IZI2"/>
<evidence type="ECO:0000313" key="3">
    <source>
        <dbReference type="Proteomes" id="UP000550707"/>
    </source>
</evidence>
<dbReference type="Proteomes" id="UP000550707">
    <property type="component" value="Unassembled WGS sequence"/>
</dbReference>
<evidence type="ECO:0000256" key="1">
    <source>
        <dbReference type="SAM" id="MobiDB-lite"/>
    </source>
</evidence>
<dbReference type="EMBL" id="JACASF010000003">
    <property type="protein sequence ID" value="KAF6489984.1"/>
    <property type="molecule type" value="Genomic_DNA"/>
</dbReference>
<dbReference type="InParanoid" id="A0A7J8IZI2"/>
<reference evidence="2 3" key="1">
    <citation type="journal article" date="2020" name="Nature">
        <title>Six reference-quality genomes reveal evolution of bat adaptations.</title>
        <authorList>
            <person name="Jebb D."/>
            <person name="Huang Z."/>
            <person name="Pippel M."/>
            <person name="Hughes G.M."/>
            <person name="Lavrichenko K."/>
            <person name="Devanna P."/>
            <person name="Winkler S."/>
            <person name="Jermiin L.S."/>
            <person name="Skirmuntt E.C."/>
            <person name="Katzourakis A."/>
            <person name="Burkitt-Gray L."/>
            <person name="Ray D.A."/>
            <person name="Sullivan K.A.M."/>
            <person name="Roscito J.G."/>
            <person name="Kirilenko B.M."/>
            <person name="Davalos L.M."/>
            <person name="Corthals A.P."/>
            <person name="Power M.L."/>
            <person name="Jones G."/>
            <person name="Ransome R.D."/>
            <person name="Dechmann D.K.N."/>
            <person name="Locatelli A.G."/>
            <person name="Puechmaille S.J."/>
            <person name="Fedrigo O."/>
            <person name="Jarvis E.D."/>
            <person name="Hiller M."/>
            <person name="Vernes S.C."/>
            <person name="Myers E.W."/>
            <person name="Teeling E.C."/>
        </authorList>
    </citation>
    <scope>NUCLEOTIDE SEQUENCE [LARGE SCALE GENOMIC DNA]</scope>
    <source>
        <strain evidence="2">MMolMol1</strain>
        <tissue evidence="2">Muscle</tissue>
    </source>
</reference>
<evidence type="ECO:0000313" key="2">
    <source>
        <dbReference type="EMBL" id="KAF6489984.1"/>
    </source>
</evidence>
<gene>
    <name evidence="2" type="ORF">HJG59_010364</name>
</gene>
<keyword evidence="3" id="KW-1185">Reference proteome</keyword>
<protein>
    <submittedName>
        <fullName evidence="2">Uncharacterized protein</fullName>
    </submittedName>
</protein>
<comment type="caution">
    <text evidence="2">The sequence shown here is derived from an EMBL/GenBank/DDBJ whole genome shotgun (WGS) entry which is preliminary data.</text>
</comment>
<organism evidence="2 3">
    <name type="scientific">Molossus molossus</name>
    <name type="common">Pallas' mastiff bat</name>
    <name type="synonym">Vespertilio molossus</name>
    <dbReference type="NCBI Taxonomy" id="27622"/>
    <lineage>
        <taxon>Eukaryota</taxon>
        <taxon>Metazoa</taxon>
        <taxon>Chordata</taxon>
        <taxon>Craniata</taxon>
        <taxon>Vertebrata</taxon>
        <taxon>Euteleostomi</taxon>
        <taxon>Mammalia</taxon>
        <taxon>Eutheria</taxon>
        <taxon>Laurasiatheria</taxon>
        <taxon>Chiroptera</taxon>
        <taxon>Yangochiroptera</taxon>
        <taxon>Molossidae</taxon>
        <taxon>Molossus</taxon>
    </lineage>
</organism>
<accession>A0A7J8IZI2</accession>